<reference evidence="20 21" key="1">
    <citation type="submission" date="2024-04" db="EMBL/GenBank/DDBJ databases">
        <title>Human intestinal bacterial collection.</title>
        <authorList>
            <person name="Pauvert C."/>
            <person name="Hitch T.C.A."/>
            <person name="Clavel T."/>
        </authorList>
    </citation>
    <scope>NUCLEOTIDE SEQUENCE [LARGE SCALE GENOMIC DNA]</scope>
    <source>
        <strain evidence="20 21">CLA-AA-H161</strain>
    </source>
</reference>
<dbReference type="NCBIfam" id="TIGR01389">
    <property type="entry name" value="recQ"/>
    <property type="match status" value="1"/>
</dbReference>
<dbReference type="SUPFAM" id="SSF46785">
    <property type="entry name" value="Winged helix' DNA-binding domain"/>
    <property type="match status" value="1"/>
</dbReference>
<evidence type="ECO:0000256" key="7">
    <source>
        <dbReference type="ARBA" id="ARBA00022801"/>
    </source>
</evidence>
<dbReference type="RefSeq" id="WP_349083193.1">
    <property type="nucleotide sequence ID" value="NZ_JBBNFW010000154.1"/>
</dbReference>
<dbReference type="Gene3D" id="1.10.150.80">
    <property type="entry name" value="HRDC domain"/>
    <property type="match status" value="1"/>
</dbReference>
<evidence type="ECO:0000256" key="6">
    <source>
        <dbReference type="ARBA" id="ARBA00022763"/>
    </source>
</evidence>
<dbReference type="PANTHER" id="PTHR13710">
    <property type="entry name" value="DNA HELICASE RECQ FAMILY MEMBER"/>
    <property type="match status" value="1"/>
</dbReference>
<comment type="catalytic activity">
    <reaction evidence="15">
        <text>Couples ATP hydrolysis with the unwinding of duplex DNA by translocating in the 3'-5' direction.</text>
        <dbReference type="EC" id="5.6.2.4"/>
    </reaction>
</comment>
<proteinExistence type="inferred from homology"/>
<keyword evidence="12" id="KW-0233">DNA recombination</keyword>
<protein>
    <recommendedName>
        <fullName evidence="16">DNA helicase RecQ</fullName>
        <ecNumber evidence="16">5.6.2.4</ecNumber>
    </recommendedName>
</protein>
<keyword evidence="9" id="KW-0862">Zinc</keyword>
<gene>
    <name evidence="20" type="primary">recQ</name>
    <name evidence="20" type="ORF">AAAX94_07890</name>
</gene>
<dbReference type="EMBL" id="JBBNFW010000154">
    <property type="protein sequence ID" value="MEQ2412943.1"/>
    <property type="molecule type" value="Genomic_DNA"/>
</dbReference>
<evidence type="ECO:0000256" key="10">
    <source>
        <dbReference type="ARBA" id="ARBA00022840"/>
    </source>
</evidence>
<dbReference type="InterPro" id="IPR001650">
    <property type="entry name" value="Helicase_C-like"/>
</dbReference>
<dbReference type="PROSITE" id="PS51192">
    <property type="entry name" value="HELICASE_ATP_BIND_1"/>
    <property type="match status" value="1"/>
</dbReference>
<dbReference type="Gene3D" id="1.10.10.10">
    <property type="entry name" value="Winged helix-like DNA-binding domain superfamily/Winged helix DNA-binding domain"/>
    <property type="match status" value="1"/>
</dbReference>
<comment type="similarity">
    <text evidence="3">Belongs to the helicase family. RecQ subfamily.</text>
</comment>
<keyword evidence="6" id="KW-0227">DNA damage</keyword>
<evidence type="ECO:0000256" key="5">
    <source>
        <dbReference type="ARBA" id="ARBA00022741"/>
    </source>
</evidence>
<comment type="caution">
    <text evidence="20">The sequence shown here is derived from an EMBL/GenBank/DDBJ whole genome shotgun (WGS) entry which is preliminary data.</text>
</comment>
<dbReference type="Pfam" id="PF00271">
    <property type="entry name" value="Helicase_C"/>
    <property type="match status" value="1"/>
</dbReference>
<dbReference type="InterPro" id="IPR036388">
    <property type="entry name" value="WH-like_DNA-bd_sf"/>
</dbReference>
<evidence type="ECO:0000313" key="20">
    <source>
        <dbReference type="EMBL" id="MEQ2412943.1"/>
    </source>
</evidence>
<dbReference type="Proteomes" id="UP001470752">
    <property type="component" value="Unassembled WGS sequence"/>
</dbReference>
<organism evidence="20 21">
    <name type="scientific">Blautia acetigignens</name>
    <dbReference type="NCBI Taxonomy" id="2981783"/>
    <lineage>
        <taxon>Bacteria</taxon>
        <taxon>Bacillati</taxon>
        <taxon>Bacillota</taxon>
        <taxon>Clostridia</taxon>
        <taxon>Lachnospirales</taxon>
        <taxon>Lachnospiraceae</taxon>
        <taxon>Blautia</taxon>
    </lineage>
</organism>
<evidence type="ECO:0000256" key="15">
    <source>
        <dbReference type="ARBA" id="ARBA00034617"/>
    </source>
</evidence>
<evidence type="ECO:0000256" key="1">
    <source>
        <dbReference type="ARBA" id="ARBA00001946"/>
    </source>
</evidence>
<dbReference type="PROSITE" id="PS50967">
    <property type="entry name" value="HRDC"/>
    <property type="match status" value="1"/>
</dbReference>
<comment type="cofactor">
    <cofactor evidence="2">
        <name>Zn(2+)</name>
        <dbReference type="ChEBI" id="CHEBI:29105"/>
    </cofactor>
</comment>
<dbReference type="Pfam" id="PF16124">
    <property type="entry name" value="RecQ_Zn_bind"/>
    <property type="match status" value="1"/>
</dbReference>
<evidence type="ECO:0000256" key="11">
    <source>
        <dbReference type="ARBA" id="ARBA00023125"/>
    </source>
</evidence>
<keyword evidence="21" id="KW-1185">Reference proteome</keyword>
<comment type="cofactor">
    <cofactor evidence="1">
        <name>Mg(2+)</name>
        <dbReference type="ChEBI" id="CHEBI:18420"/>
    </cofactor>
</comment>
<keyword evidence="13" id="KW-0234">DNA repair</keyword>
<feature type="domain" description="Helicase ATP-binding" evidence="18">
    <location>
        <begin position="40"/>
        <end position="209"/>
    </location>
</feature>
<accession>A0ABV1CL08</accession>
<dbReference type="SUPFAM" id="SSF52540">
    <property type="entry name" value="P-loop containing nucleoside triphosphate hydrolases"/>
    <property type="match status" value="1"/>
</dbReference>
<keyword evidence="11" id="KW-0238">DNA-binding</keyword>
<keyword evidence="10" id="KW-0067">ATP-binding</keyword>
<dbReference type="Pfam" id="PF00570">
    <property type="entry name" value="HRDC"/>
    <property type="match status" value="1"/>
</dbReference>
<evidence type="ECO:0000256" key="9">
    <source>
        <dbReference type="ARBA" id="ARBA00022833"/>
    </source>
</evidence>
<evidence type="ECO:0000256" key="3">
    <source>
        <dbReference type="ARBA" id="ARBA00005446"/>
    </source>
</evidence>
<dbReference type="InterPro" id="IPR036390">
    <property type="entry name" value="WH_DNA-bd_sf"/>
</dbReference>
<evidence type="ECO:0000256" key="16">
    <source>
        <dbReference type="NCBIfam" id="TIGR01389"/>
    </source>
</evidence>
<dbReference type="EC" id="5.6.2.4" evidence="16"/>
<dbReference type="SMART" id="SM00487">
    <property type="entry name" value="DEXDc"/>
    <property type="match status" value="1"/>
</dbReference>
<keyword evidence="5" id="KW-0547">Nucleotide-binding</keyword>
<dbReference type="SMART" id="SM00341">
    <property type="entry name" value="HRDC"/>
    <property type="match status" value="1"/>
</dbReference>
<evidence type="ECO:0000256" key="8">
    <source>
        <dbReference type="ARBA" id="ARBA00022806"/>
    </source>
</evidence>
<feature type="domain" description="Helicase C-terminal" evidence="19">
    <location>
        <begin position="234"/>
        <end position="383"/>
    </location>
</feature>
<dbReference type="CDD" id="cd17920">
    <property type="entry name" value="DEXHc_RecQ"/>
    <property type="match status" value="1"/>
</dbReference>
<keyword evidence="4" id="KW-0479">Metal-binding</keyword>
<evidence type="ECO:0000256" key="13">
    <source>
        <dbReference type="ARBA" id="ARBA00023204"/>
    </source>
</evidence>
<evidence type="ECO:0000259" key="18">
    <source>
        <dbReference type="PROSITE" id="PS51192"/>
    </source>
</evidence>
<dbReference type="SUPFAM" id="SSF47819">
    <property type="entry name" value="HRDC-like"/>
    <property type="match status" value="1"/>
</dbReference>
<dbReference type="InterPro" id="IPR018982">
    <property type="entry name" value="RQC_domain"/>
</dbReference>
<dbReference type="InterPro" id="IPR044876">
    <property type="entry name" value="HRDC_dom_sf"/>
</dbReference>
<dbReference type="InterPro" id="IPR014001">
    <property type="entry name" value="Helicase_ATP-bd"/>
</dbReference>
<dbReference type="Pfam" id="PF00270">
    <property type="entry name" value="DEAD"/>
    <property type="match status" value="1"/>
</dbReference>
<dbReference type="InterPro" id="IPR006293">
    <property type="entry name" value="DNA_helicase_ATP-dep_RecQ_bac"/>
</dbReference>
<evidence type="ECO:0000256" key="12">
    <source>
        <dbReference type="ARBA" id="ARBA00023172"/>
    </source>
</evidence>
<dbReference type="InterPro" id="IPR010997">
    <property type="entry name" value="HRDC-like_sf"/>
</dbReference>
<keyword evidence="8 20" id="KW-0347">Helicase</keyword>
<dbReference type="PROSITE" id="PS51194">
    <property type="entry name" value="HELICASE_CTER"/>
    <property type="match status" value="1"/>
</dbReference>
<dbReference type="NCBIfam" id="TIGR00614">
    <property type="entry name" value="recQ_fam"/>
    <property type="match status" value="1"/>
</dbReference>
<dbReference type="InterPro" id="IPR011545">
    <property type="entry name" value="DEAD/DEAH_box_helicase_dom"/>
</dbReference>
<dbReference type="GO" id="GO:0003678">
    <property type="term" value="F:DNA helicase activity"/>
    <property type="evidence" value="ECO:0007669"/>
    <property type="project" value="UniProtKB-EC"/>
</dbReference>
<keyword evidence="7 20" id="KW-0378">Hydrolase</keyword>
<dbReference type="InterPro" id="IPR032284">
    <property type="entry name" value="RecQ_Zn-bd"/>
</dbReference>
<dbReference type="GO" id="GO:0016787">
    <property type="term" value="F:hydrolase activity"/>
    <property type="evidence" value="ECO:0007669"/>
    <property type="project" value="UniProtKB-KW"/>
</dbReference>
<feature type="domain" description="HRDC" evidence="17">
    <location>
        <begin position="569"/>
        <end position="648"/>
    </location>
</feature>
<dbReference type="PANTHER" id="PTHR13710:SF105">
    <property type="entry name" value="ATP-DEPENDENT DNA HELICASE Q1"/>
    <property type="match status" value="1"/>
</dbReference>
<evidence type="ECO:0000256" key="14">
    <source>
        <dbReference type="ARBA" id="ARBA00023235"/>
    </source>
</evidence>
<evidence type="ECO:0000313" key="21">
    <source>
        <dbReference type="Proteomes" id="UP001470752"/>
    </source>
</evidence>
<dbReference type="InterPro" id="IPR027417">
    <property type="entry name" value="P-loop_NTPase"/>
</dbReference>
<evidence type="ECO:0000259" key="17">
    <source>
        <dbReference type="PROSITE" id="PS50967"/>
    </source>
</evidence>
<dbReference type="Pfam" id="PF09382">
    <property type="entry name" value="RQC"/>
    <property type="match status" value="1"/>
</dbReference>
<sequence length="648" mass="72876">MTLNTTGSNLQMGSSTITPLQILKTYFGYDSFREGQEEIIDTILDGRDALAIMPTGAGKSLCYQVPALLLPGITLVVSPLISLMQDQVKSLNEAGIHAAYINSSLTEGQISKALSFAARGVYKIIYVAPERLETASFLAFALHTPISMVTVDEAHCISQWGQDFRPSYLKIVDFVRQLPGHPILSAFTATATEVVKNDIARILELKNPNIVITGFDRKNLYYRVEHLTGKQKDTFIANYIASHANESGIIYCATRKNVDTLYEQLLKQGVSVTRYHAGMNTEIRKESQDDFIYDRAQVVIATNAFGMGIDKSNVRFVIHYNMPQSMENYYQEAGRAGRDGEPAECILLFSPQDVMISKMLLGSKDFEGMDFTETEQVRHQDARRLQLMEGYCMTTSCLRNYILEYFGETTDQPCDNCGNCHQEFDEIDMTQDAKWVIGCITEMHGRYGQALVIGTLLGSKKARLRDIGATSYNCYGQLQNRTENELRLLISQMIRQGYVIQTDGEYSVLKVGNISELQKNTRILVKKFKEKEKISLSKKRKASYKKSYFENENTSGSSNTASDSSSLNAAKKSDLFEALRQLRLQIAREESVPPYIVFTDKTLINMCEKLPQTEAEMLNVSGVGQNKLQKYGQRFLQEIAVFLTANTR</sequence>
<dbReference type="CDD" id="cd18794">
    <property type="entry name" value="SF2_C_RecQ"/>
    <property type="match status" value="1"/>
</dbReference>
<dbReference type="InterPro" id="IPR004589">
    <property type="entry name" value="DNA_helicase_ATP-dep_RecQ"/>
</dbReference>
<dbReference type="InterPro" id="IPR002121">
    <property type="entry name" value="HRDC_dom"/>
</dbReference>
<evidence type="ECO:0000259" key="19">
    <source>
        <dbReference type="PROSITE" id="PS51194"/>
    </source>
</evidence>
<name>A0ABV1CL08_9FIRM</name>
<evidence type="ECO:0000256" key="4">
    <source>
        <dbReference type="ARBA" id="ARBA00022723"/>
    </source>
</evidence>
<evidence type="ECO:0000256" key="2">
    <source>
        <dbReference type="ARBA" id="ARBA00001947"/>
    </source>
</evidence>
<keyword evidence="14" id="KW-0413">Isomerase</keyword>
<dbReference type="SMART" id="SM00956">
    <property type="entry name" value="RQC"/>
    <property type="match status" value="1"/>
</dbReference>
<dbReference type="Gene3D" id="3.40.50.300">
    <property type="entry name" value="P-loop containing nucleotide triphosphate hydrolases"/>
    <property type="match status" value="2"/>
</dbReference>
<dbReference type="SMART" id="SM00490">
    <property type="entry name" value="HELICc"/>
    <property type="match status" value="1"/>
</dbReference>